<evidence type="ECO:0000313" key="2">
    <source>
        <dbReference type="EMBL" id="TQM27925.1"/>
    </source>
</evidence>
<accession>A0A543F2B0</accession>
<sequence length="129" mass="13262">MASTKRRKTPRVLAVVAFAAAVLLGGAPAAYALGWSPVVNCSGGGQLSGRSYQVTFSNASGNTYADNGCAGGASTGIQLYYQAYPGGPYYWTSQKLVQGSQVALTQTGTWNGRHKAYNGSGVQVGSTNS</sequence>
<reference evidence="2 3" key="1">
    <citation type="submission" date="2019-06" db="EMBL/GenBank/DDBJ databases">
        <title>Sequencing the genomes of 1000 actinobacteria strains.</title>
        <authorList>
            <person name="Klenk H.-P."/>
        </authorList>
    </citation>
    <scope>NUCLEOTIDE SEQUENCE [LARGE SCALE GENOMIC DNA]</scope>
    <source>
        <strain evidence="2 3">DSM 105492</strain>
    </source>
</reference>
<evidence type="ECO:0008006" key="4">
    <source>
        <dbReference type="Google" id="ProtNLM"/>
    </source>
</evidence>
<evidence type="ECO:0000313" key="3">
    <source>
        <dbReference type="Proteomes" id="UP000320235"/>
    </source>
</evidence>
<gene>
    <name evidence="2" type="ORF">FB391_1960</name>
</gene>
<keyword evidence="1" id="KW-0732">Signal</keyword>
<evidence type="ECO:0000256" key="1">
    <source>
        <dbReference type="SAM" id="SignalP"/>
    </source>
</evidence>
<proteinExistence type="predicted"/>
<organism evidence="2 3">
    <name type="scientific">Microbacterium kyungheense</name>
    <dbReference type="NCBI Taxonomy" id="1263636"/>
    <lineage>
        <taxon>Bacteria</taxon>
        <taxon>Bacillati</taxon>
        <taxon>Actinomycetota</taxon>
        <taxon>Actinomycetes</taxon>
        <taxon>Micrococcales</taxon>
        <taxon>Microbacteriaceae</taxon>
        <taxon>Microbacterium</taxon>
    </lineage>
</organism>
<dbReference type="EMBL" id="VFPE01000002">
    <property type="protein sequence ID" value="TQM27925.1"/>
    <property type="molecule type" value="Genomic_DNA"/>
</dbReference>
<comment type="caution">
    <text evidence="2">The sequence shown here is derived from an EMBL/GenBank/DDBJ whole genome shotgun (WGS) entry which is preliminary data.</text>
</comment>
<feature type="chain" id="PRO_5038561030" description="Peptidase inhibitor family I36" evidence="1">
    <location>
        <begin position="33"/>
        <end position="129"/>
    </location>
</feature>
<name>A0A543F2B0_9MICO</name>
<keyword evidence="3" id="KW-1185">Reference proteome</keyword>
<protein>
    <recommendedName>
        <fullName evidence="4">Peptidase inhibitor family I36</fullName>
    </recommendedName>
</protein>
<feature type="signal peptide" evidence="1">
    <location>
        <begin position="1"/>
        <end position="32"/>
    </location>
</feature>
<dbReference type="AlphaFoldDB" id="A0A543F2B0"/>
<dbReference type="Proteomes" id="UP000320235">
    <property type="component" value="Unassembled WGS sequence"/>
</dbReference>